<dbReference type="RefSeq" id="WP_385869772.1">
    <property type="nucleotide sequence ID" value="NZ_JBHSYM010000057.1"/>
</dbReference>
<keyword evidence="2" id="KW-1185">Reference proteome</keyword>
<sequence length="49" mass="5257">MVEAKIASLTTASLEYFEATGAQPAVQRDFAALVERASGRAPQHIREAP</sequence>
<accession>A0ABW2E9M4</accession>
<comment type="caution">
    <text evidence="1">The sequence shown here is derived from an EMBL/GenBank/DDBJ whole genome shotgun (WGS) entry which is preliminary data.</text>
</comment>
<gene>
    <name evidence="1" type="ORF">ACFQMH_25045</name>
</gene>
<dbReference type="EMBL" id="JBHSYM010000057">
    <property type="protein sequence ID" value="MFC7014910.1"/>
    <property type="molecule type" value="Genomic_DNA"/>
</dbReference>
<evidence type="ECO:0000313" key="2">
    <source>
        <dbReference type="Proteomes" id="UP001596409"/>
    </source>
</evidence>
<dbReference type="Proteomes" id="UP001596409">
    <property type="component" value="Unassembled WGS sequence"/>
</dbReference>
<evidence type="ECO:0000313" key="1">
    <source>
        <dbReference type="EMBL" id="MFC7014910.1"/>
    </source>
</evidence>
<proteinExistence type="predicted"/>
<protein>
    <submittedName>
        <fullName evidence="1">Uncharacterized protein</fullName>
    </submittedName>
</protein>
<name>A0ABW2E9M4_9ACTN</name>
<organism evidence="1 2">
    <name type="scientific">Streptomyces viridiviolaceus</name>
    <dbReference type="NCBI Taxonomy" id="68282"/>
    <lineage>
        <taxon>Bacteria</taxon>
        <taxon>Bacillati</taxon>
        <taxon>Actinomycetota</taxon>
        <taxon>Actinomycetes</taxon>
        <taxon>Kitasatosporales</taxon>
        <taxon>Streptomycetaceae</taxon>
        <taxon>Streptomyces</taxon>
    </lineage>
</organism>
<reference evidence="2" key="1">
    <citation type="journal article" date="2019" name="Int. J. Syst. Evol. Microbiol.">
        <title>The Global Catalogue of Microorganisms (GCM) 10K type strain sequencing project: providing services to taxonomists for standard genome sequencing and annotation.</title>
        <authorList>
            <consortium name="The Broad Institute Genomics Platform"/>
            <consortium name="The Broad Institute Genome Sequencing Center for Infectious Disease"/>
            <person name="Wu L."/>
            <person name="Ma J."/>
        </authorList>
    </citation>
    <scope>NUCLEOTIDE SEQUENCE [LARGE SCALE GENOMIC DNA]</scope>
    <source>
        <strain evidence="2">JCM 4855</strain>
    </source>
</reference>